<dbReference type="SUPFAM" id="SSF46785">
    <property type="entry name" value="Winged helix' DNA-binding domain"/>
    <property type="match status" value="1"/>
</dbReference>
<evidence type="ECO:0000259" key="6">
    <source>
        <dbReference type="Pfam" id="PF08100"/>
    </source>
</evidence>
<evidence type="ECO:0000313" key="8">
    <source>
        <dbReference type="Proteomes" id="UP001642260"/>
    </source>
</evidence>
<accession>A0ABC8KF22</accession>
<protein>
    <recommendedName>
        <fullName evidence="9">Caffeic acid O-methyltransferase</fullName>
    </recommendedName>
</protein>
<feature type="domain" description="O-methyltransferase C-terminal" evidence="5">
    <location>
        <begin position="150"/>
        <end position="356"/>
    </location>
</feature>
<name>A0ABC8KF22_ERUVS</name>
<evidence type="ECO:0000256" key="4">
    <source>
        <dbReference type="PIRSR" id="PIRSR005739-1"/>
    </source>
</evidence>
<dbReference type="SUPFAM" id="SSF53335">
    <property type="entry name" value="S-adenosyl-L-methionine-dependent methyltransferases"/>
    <property type="match status" value="1"/>
</dbReference>
<dbReference type="AlphaFoldDB" id="A0ABC8KF22"/>
<dbReference type="Gene3D" id="3.40.50.150">
    <property type="entry name" value="Vaccinia Virus protein VP39"/>
    <property type="match status" value="1"/>
</dbReference>
<dbReference type="InterPro" id="IPR012967">
    <property type="entry name" value="COMT_dimerisation"/>
</dbReference>
<evidence type="ECO:0008006" key="9">
    <source>
        <dbReference type="Google" id="ProtNLM"/>
    </source>
</evidence>
<dbReference type="InterPro" id="IPR001077">
    <property type="entry name" value="COMT_C"/>
</dbReference>
<dbReference type="Gene3D" id="1.10.10.10">
    <property type="entry name" value="Winged helix-like DNA-binding domain superfamily/Winged helix DNA-binding domain"/>
    <property type="match status" value="1"/>
</dbReference>
<dbReference type="PANTHER" id="PTHR11746">
    <property type="entry name" value="O-METHYLTRANSFERASE"/>
    <property type="match status" value="1"/>
</dbReference>
<gene>
    <name evidence="7" type="ORF">ERUC_LOCUS20499</name>
</gene>
<organism evidence="7 8">
    <name type="scientific">Eruca vesicaria subsp. sativa</name>
    <name type="common">Garden rocket</name>
    <name type="synonym">Eruca sativa</name>
    <dbReference type="NCBI Taxonomy" id="29727"/>
    <lineage>
        <taxon>Eukaryota</taxon>
        <taxon>Viridiplantae</taxon>
        <taxon>Streptophyta</taxon>
        <taxon>Embryophyta</taxon>
        <taxon>Tracheophyta</taxon>
        <taxon>Spermatophyta</taxon>
        <taxon>Magnoliopsida</taxon>
        <taxon>eudicotyledons</taxon>
        <taxon>Gunneridae</taxon>
        <taxon>Pentapetalae</taxon>
        <taxon>rosids</taxon>
        <taxon>malvids</taxon>
        <taxon>Brassicales</taxon>
        <taxon>Brassicaceae</taxon>
        <taxon>Brassiceae</taxon>
        <taxon>Eruca</taxon>
    </lineage>
</organism>
<feature type="domain" description="O-methyltransferase dimerisation" evidence="6">
    <location>
        <begin position="37"/>
        <end position="126"/>
    </location>
</feature>
<dbReference type="PIRSF" id="PIRSF005739">
    <property type="entry name" value="O-mtase"/>
    <property type="match status" value="1"/>
</dbReference>
<keyword evidence="2" id="KW-0808">Transferase</keyword>
<evidence type="ECO:0000256" key="3">
    <source>
        <dbReference type="ARBA" id="ARBA00022691"/>
    </source>
</evidence>
<comment type="caution">
    <text evidence="7">The sequence shown here is derived from an EMBL/GenBank/DDBJ whole genome shotgun (WGS) entry which is preliminary data.</text>
</comment>
<dbReference type="Pfam" id="PF08100">
    <property type="entry name" value="Dimerisation"/>
    <property type="match status" value="1"/>
</dbReference>
<evidence type="ECO:0000313" key="7">
    <source>
        <dbReference type="EMBL" id="CAH8354744.1"/>
    </source>
</evidence>
<keyword evidence="8" id="KW-1185">Reference proteome</keyword>
<dbReference type="PROSITE" id="PS51683">
    <property type="entry name" value="SAM_OMT_II"/>
    <property type="match status" value="1"/>
</dbReference>
<reference evidence="7 8" key="1">
    <citation type="submission" date="2022-03" db="EMBL/GenBank/DDBJ databases">
        <authorList>
            <person name="Macdonald S."/>
            <person name="Ahmed S."/>
            <person name="Newling K."/>
        </authorList>
    </citation>
    <scope>NUCLEOTIDE SEQUENCE [LARGE SCALE GENOMIC DNA]</scope>
</reference>
<proteinExistence type="predicted"/>
<keyword evidence="3" id="KW-0949">S-adenosyl-L-methionine</keyword>
<keyword evidence="1" id="KW-0489">Methyltransferase</keyword>
<evidence type="ECO:0000256" key="1">
    <source>
        <dbReference type="ARBA" id="ARBA00022603"/>
    </source>
</evidence>
<dbReference type="Pfam" id="PF00891">
    <property type="entry name" value="Methyltransf_2"/>
    <property type="match status" value="1"/>
</dbReference>
<feature type="active site" description="Proton acceptor" evidence="4">
    <location>
        <position position="278"/>
    </location>
</feature>
<dbReference type="GO" id="GO:0032259">
    <property type="term" value="P:methylation"/>
    <property type="evidence" value="ECO:0007669"/>
    <property type="project" value="UniProtKB-KW"/>
</dbReference>
<dbReference type="FunFam" id="1.10.10.10:FF:000357">
    <property type="entry name" value="Caffeic acid 3-O-methyltransferase"/>
    <property type="match status" value="1"/>
</dbReference>
<dbReference type="GO" id="GO:0008168">
    <property type="term" value="F:methyltransferase activity"/>
    <property type="evidence" value="ECO:0007669"/>
    <property type="project" value="UniProtKB-KW"/>
</dbReference>
<dbReference type="InterPro" id="IPR036390">
    <property type="entry name" value="WH_DNA-bd_sf"/>
</dbReference>
<evidence type="ECO:0000259" key="5">
    <source>
        <dbReference type="Pfam" id="PF00891"/>
    </source>
</evidence>
<dbReference type="Proteomes" id="UP001642260">
    <property type="component" value="Unassembled WGS sequence"/>
</dbReference>
<sequence length="374" mass="41549">MANQLLKPLTNSPKPVLTKEEDSQEMVALQAQRMVYSLTFPMVFKAALELGVIDTITSVEDVMWLSPSEIASRLPTKPTNPEAPMLLDRMLRLLASHSVLKCRVVETEKTGRVYAAEPVCKLFLKDRDASGSLLSFFMLCQNHVIFKALSHLKDVILEGKDAFASAHGMRAFEYLGSDEQFADMFNLAMSESSTLVMKKILEVYKGFEDVDTLVDVGGGVGTVLGLVTSKYPHIKGINFDLASVIANAPPYPGVQHVAGDMLTGVPKGDAIFMKWVLHAWNDENCVKILKNCWSSLPEKGKVIVVEMVMPTELKSDDDYSPNIGYTVDMFMLSLRGSGGERTLSQFEALAYDSGFRRCEFICRSFSFSLIEFHK</sequence>
<dbReference type="InterPro" id="IPR036388">
    <property type="entry name" value="WH-like_DNA-bd_sf"/>
</dbReference>
<dbReference type="InterPro" id="IPR029063">
    <property type="entry name" value="SAM-dependent_MTases_sf"/>
</dbReference>
<dbReference type="EMBL" id="CAKOAT010197376">
    <property type="protein sequence ID" value="CAH8354744.1"/>
    <property type="molecule type" value="Genomic_DNA"/>
</dbReference>
<dbReference type="InterPro" id="IPR016461">
    <property type="entry name" value="COMT-like"/>
</dbReference>
<evidence type="ECO:0000256" key="2">
    <source>
        <dbReference type="ARBA" id="ARBA00022679"/>
    </source>
</evidence>